<dbReference type="EMBL" id="FOOK01000014">
    <property type="protein sequence ID" value="SFG06181.1"/>
    <property type="molecule type" value="Genomic_DNA"/>
</dbReference>
<evidence type="ECO:0000313" key="3">
    <source>
        <dbReference type="Proteomes" id="UP000198661"/>
    </source>
</evidence>
<feature type="domain" description="Glutaredoxin" evidence="1">
    <location>
        <begin position="3"/>
        <end position="59"/>
    </location>
</feature>
<keyword evidence="3" id="KW-1185">Reference proteome</keyword>
<dbReference type="InterPro" id="IPR002109">
    <property type="entry name" value="Glutaredoxin"/>
</dbReference>
<dbReference type="Pfam" id="PF00462">
    <property type="entry name" value="Glutaredoxin"/>
    <property type="match status" value="1"/>
</dbReference>
<dbReference type="RefSeq" id="WP_092038361.1">
    <property type="nucleotide sequence ID" value="NZ_FOOK01000014.1"/>
</dbReference>
<dbReference type="AlphaFoldDB" id="A0A1I2NY32"/>
<evidence type="ECO:0000313" key="2">
    <source>
        <dbReference type="EMBL" id="SFG06181.1"/>
    </source>
</evidence>
<reference evidence="2 3" key="1">
    <citation type="submission" date="2016-10" db="EMBL/GenBank/DDBJ databases">
        <authorList>
            <person name="de Groot N.N."/>
        </authorList>
    </citation>
    <scope>NUCLEOTIDE SEQUENCE [LARGE SCALE GENOMIC DNA]</scope>
    <source>
        <strain evidence="2 3">DSM 44945</strain>
    </source>
</reference>
<dbReference type="OrthoDB" id="9795531at2"/>
<accession>A0A1I2NY32</accession>
<dbReference type="Gene3D" id="3.40.30.10">
    <property type="entry name" value="Glutaredoxin"/>
    <property type="match status" value="1"/>
</dbReference>
<protein>
    <submittedName>
        <fullName evidence="2">Glutaredoxin-like protein NrdH</fullName>
    </submittedName>
</protein>
<dbReference type="STRING" id="201973.SAMN04488025_11426"/>
<name>A0A1I2NY32_9BACL</name>
<organism evidence="2 3">
    <name type="scientific">Planifilum fulgidum</name>
    <dbReference type="NCBI Taxonomy" id="201973"/>
    <lineage>
        <taxon>Bacteria</taxon>
        <taxon>Bacillati</taxon>
        <taxon>Bacillota</taxon>
        <taxon>Bacilli</taxon>
        <taxon>Bacillales</taxon>
        <taxon>Thermoactinomycetaceae</taxon>
        <taxon>Planifilum</taxon>
    </lineage>
</organism>
<dbReference type="CDD" id="cd02976">
    <property type="entry name" value="NrdH"/>
    <property type="match status" value="1"/>
</dbReference>
<dbReference type="Proteomes" id="UP000198661">
    <property type="component" value="Unassembled WGS sequence"/>
</dbReference>
<dbReference type="InterPro" id="IPR036249">
    <property type="entry name" value="Thioredoxin-like_sf"/>
</dbReference>
<gene>
    <name evidence="2" type="ORF">SAMN04488025_11426</name>
</gene>
<proteinExistence type="predicted"/>
<evidence type="ECO:0000259" key="1">
    <source>
        <dbReference type="Pfam" id="PF00462"/>
    </source>
</evidence>
<dbReference type="SUPFAM" id="SSF52833">
    <property type="entry name" value="Thioredoxin-like"/>
    <property type="match status" value="1"/>
</dbReference>
<dbReference type="PROSITE" id="PS51354">
    <property type="entry name" value="GLUTAREDOXIN_2"/>
    <property type="match status" value="1"/>
</dbReference>
<sequence length="79" mass="9051">MSVILYSKPHCLECNVLKRFLRDYQISYEERNCTAHPEYLDEVKRMGFLGVPVTVVNGTPVRGLQPDRILELLGQKGES</sequence>